<dbReference type="GO" id="GO:0008061">
    <property type="term" value="F:chitin binding"/>
    <property type="evidence" value="ECO:0007669"/>
    <property type="project" value="InterPro"/>
</dbReference>
<dbReference type="PROSITE" id="PS50940">
    <property type="entry name" value="CHIT_BIND_II"/>
    <property type="match status" value="1"/>
</dbReference>
<evidence type="ECO:0000256" key="2">
    <source>
        <dbReference type="SAM" id="SignalP"/>
    </source>
</evidence>
<feature type="chain" id="PRO_5021704584" description="Chitin-binding type-2 domain-containing protein" evidence="2">
    <location>
        <begin position="18"/>
        <end position="516"/>
    </location>
</feature>
<feature type="compositionally biased region" description="Pro residues" evidence="1">
    <location>
        <begin position="240"/>
        <end position="250"/>
    </location>
</feature>
<feature type="signal peptide" evidence="2">
    <location>
        <begin position="1"/>
        <end position="17"/>
    </location>
</feature>
<gene>
    <name evidence="4" type="ORF">TCAL_02114</name>
</gene>
<organism evidence="4 5">
    <name type="scientific">Tigriopus californicus</name>
    <name type="common">Marine copepod</name>
    <dbReference type="NCBI Taxonomy" id="6832"/>
    <lineage>
        <taxon>Eukaryota</taxon>
        <taxon>Metazoa</taxon>
        <taxon>Ecdysozoa</taxon>
        <taxon>Arthropoda</taxon>
        <taxon>Crustacea</taxon>
        <taxon>Multicrustacea</taxon>
        <taxon>Hexanauplia</taxon>
        <taxon>Copepoda</taxon>
        <taxon>Harpacticoida</taxon>
        <taxon>Harpacticidae</taxon>
        <taxon>Tigriopus</taxon>
    </lineage>
</organism>
<dbReference type="GO" id="GO:0005576">
    <property type="term" value="C:extracellular region"/>
    <property type="evidence" value="ECO:0007669"/>
    <property type="project" value="InterPro"/>
</dbReference>
<name>A0A553N9T9_TIGCA</name>
<feature type="region of interest" description="Disordered" evidence="1">
    <location>
        <begin position="178"/>
        <end position="424"/>
    </location>
</feature>
<feature type="compositionally biased region" description="Low complexity" evidence="1">
    <location>
        <begin position="333"/>
        <end position="368"/>
    </location>
</feature>
<feature type="domain" description="Chitin-binding type-2" evidence="3">
    <location>
        <begin position="108"/>
        <end position="165"/>
    </location>
</feature>
<evidence type="ECO:0000313" key="4">
    <source>
        <dbReference type="EMBL" id="TRY62198.1"/>
    </source>
</evidence>
<dbReference type="PANTHER" id="PTHR22933">
    <property type="entry name" value="FI18007P1-RELATED"/>
    <property type="match status" value="1"/>
</dbReference>
<dbReference type="OMA" id="FHVCHEM"/>
<feature type="region of interest" description="Disordered" evidence="1">
    <location>
        <begin position="26"/>
        <end position="88"/>
    </location>
</feature>
<dbReference type="SMART" id="SM00494">
    <property type="entry name" value="ChtBD2"/>
    <property type="match status" value="1"/>
</dbReference>
<dbReference type="STRING" id="6832.A0A553N9T9"/>
<sequence length="516" mass="56451">MRFFIVLGALALAGASAQRNNNVESLSTYGVPENPVISEPPQDVPEPPRPPRTTTRAPIEQADDSLAEGQEQGHHHHDSDDPLAWLRDSVPGEPEVDYPIFNVAPETSFECADRPVGIYADVEARCQVWHQCFGENKWSFLCPNGTIFNQEIFTCVWWFNFDCQTAPDFYGGNEKLYSEDSLSSGQQSPRKPIAVKPAQPTLPVQPIPVPQPAIRRPQPVQPAPAPIRPAPAPVRTAPAPVRPAPAPVRPAPVRTAPQSTPRPVTQTTPRPVTQTTPRPVTQTTPRPETQTPVQPVTRPTPRPEPVAPVQPATPRPSPPANNRRPRPQPTPRAKPVDPVVVPEPVQASYRPKTTSRPAPRTTTRFTPPKSQPTSRPVQPSPQPEIVPTRRVPQTPRPARPARPSRPAPETKTPAPQQVGDNGYEYPVPEEPLQLPTRRPITTPAPTTTTTEAIEAPLPLYQAPIGGRTSITLPADNLPLRNGKAVQARLLQLRVEHTPVESSRKGAFSHTITLGHQ</sequence>
<dbReference type="AlphaFoldDB" id="A0A553N9T9"/>
<evidence type="ECO:0000313" key="5">
    <source>
        <dbReference type="Proteomes" id="UP000318571"/>
    </source>
</evidence>
<feature type="compositionally biased region" description="Pro residues" evidence="1">
    <location>
        <begin position="298"/>
        <end position="319"/>
    </location>
</feature>
<dbReference type="InterPro" id="IPR036508">
    <property type="entry name" value="Chitin-bd_dom_sf"/>
</dbReference>
<dbReference type="InterPro" id="IPR002557">
    <property type="entry name" value="Chitin-bd_dom"/>
</dbReference>
<evidence type="ECO:0000256" key="1">
    <source>
        <dbReference type="SAM" id="MobiDB-lite"/>
    </source>
</evidence>
<accession>A0A553N9T9</accession>
<comment type="caution">
    <text evidence="4">The sequence shown here is derived from an EMBL/GenBank/DDBJ whole genome shotgun (WGS) entry which is preliminary data.</text>
</comment>
<dbReference type="EMBL" id="VCGU01000459">
    <property type="protein sequence ID" value="TRY62198.1"/>
    <property type="molecule type" value="Genomic_DNA"/>
</dbReference>
<feature type="compositionally biased region" description="Pro residues" evidence="1">
    <location>
        <begin position="394"/>
        <end position="406"/>
    </location>
</feature>
<dbReference type="PANTHER" id="PTHR22933:SF42">
    <property type="entry name" value="FI18455P1-RELATED"/>
    <property type="match status" value="1"/>
</dbReference>
<feature type="compositionally biased region" description="Pro residues" evidence="1">
    <location>
        <begin position="42"/>
        <end position="51"/>
    </location>
</feature>
<dbReference type="InterPro" id="IPR052976">
    <property type="entry name" value="Scoloptoxin-like"/>
</dbReference>
<feature type="compositionally biased region" description="Pro residues" evidence="1">
    <location>
        <begin position="219"/>
        <end position="232"/>
    </location>
</feature>
<dbReference type="Proteomes" id="UP000318571">
    <property type="component" value="Chromosome 8"/>
</dbReference>
<feature type="compositionally biased region" description="Low complexity" evidence="1">
    <location>
        <begin position="251"/>
        <end position="297"/>
    </location>
</feature>
<protein>
    <recommendedName>
        <fullName evidence="3">Chitin-binding type-2 domain-containing protein</fullName>
    </recommendedName>
</protein>
<feature type="compositionally biased region" description="Basic and acidic residues" evidence="1">
    <location>
        <begin position="71"/>
        <end position="80"/>
    </location>
</feature>
<feature type="non-terminal residue" evidence="4">
    <location>
        <position position="516"/>
    </location>
</feature>
<keyword evidence="2" id="KW-0732">Signal</keyword>
<keyword evidence="5" id="KW-1185">Reference proteome</keyword>
<reference evidence="4 5" key="1">
    <citation type="journal article" date="2018" name="Nat. Ecol. Evol.">
        <title>Genomic signatures of mitonuclear coevolution across populations of Tigriopus californicus.</title>
        <authorList>
            <person name="Barreto F.S."/>
            <person name="Watson E.T."/>
            <person name="Lima T.G."/>
            <person name="Willett C.S."/>
            <person name="Edmands S."/>
            <person name="Li W."/>
            <person name="Burton R.S."/>
        </authorList>
    </citation>
    <scope>NUCLEOTIDE SEQUENCE [LARGE SCALE GENOMIC DNA]</scope>
    <source>
        <strain evidence="4 5">San Diego</strain>
    </source>
</reference>
<dbReference type="Pfam" id="PF01607">
    <property type="entry name" value="CBM_14"/>
    <property type="match status" value="1"/>
</dbReference>
<dbReference type="SUPFAM" id="SSF57625">
    <property type="entry name" value="Invertebrate chitin-binding proteins"/>
    <property type="match status" value="1"/>
</dbReference>
<evidence type="ECO:0000259" key="3">
    <source>
        <dbReference type="PROSITE" id="PS50940"/>
    </source>
</evidence>
<feature type="compositionally biased region" description="Polar residues" evidence="1">
    <location>
        <begin position="180"/>
        <end position="189"/>
    </location>
</feature>
<proteinExistence type="predicted"/>
<dbReference type="Gene3D" id="2.170.140.10">
    <property type="entry name" value="Chitin binding domain"/>
    <property type="match status" value="1"/>
</dbReference>